<reference evidence="1" key="2">
    <citation type="submission" date="2020-06" db="EMBL/GenBank/DDBJ databases">
        <title>Helianthus annuus Genome sequencing and assembly Release 2.</title>
        <authorList>
            <person name="Gouzy J."/>
            <person name="Langlade N."/>
            <person name="Munos S."/>
        </authorList>
    </citation>
    <scope>NUCLEOTIDE SEQUENCE</scope>
    <source>
        <tissue evidence="1">Leaves</tissue>
    </source>
</reference>
<dbReference type="AlphaFoldDB" id="A0A9K3GVT9"/>
<sequence>MTRSKKNFWCSIPQLTTSCVNVLTGMPKALANPKSASFSALVRRSIKRF</sequence>
<gene>
    <name evidence="1" type="ORF">HanXRQr2_Chr17g0819941</name>
</gene>
<comment type="caution">
    <text evidence="1">The sequence shown here is derived from an EMBL/GenBank/DDBJ whole genome shotgun (WGS) entry which is preliminary data.</text>
</comment>
<name>A0A9K3GVT9_HELAN</name>
<reference evidence="1" key="1">
    <citation type="journal article" date="2017" name="Nature">
        <title>The sunflower genome provides insights into oil metabolism, flowering and Asterid evolution.</title>
        <authorList>
            <person name="Badouin H."/>
            <person name="Gouzy J."/>
            <person name="Grassa C.J."/>
            <person name="Murat F."/>
            <person name="Staton S.E."/>
            <person name="Cottret L."/>
            <person name="Lelandais-Briere C."/>
            <person name="Owens G.L."/>
            <person name="Carrere S."/>
            <person name="Mayjonade B."/>
            <person name="Legrand L."/>
            <person name="Gill N."/>
            <person name="Kane N.C."/>
            <person name="Bowers J.E."/>
            <person name="Hubner S."/>
            <person name="Bellec A."/>
            <person name="Berard A."/>
            <person name="Berges H."/>
            <person name="Blanchet N."/>
            <person name="Boniface M.C."/>
            <person name="Brunel D."/>
            <person name="Catrice O."/>
            <person name="Chaidir N."/>
            <person name="Claudel C."/>
            <person name="Donnadieu C."/>
            <person name="Faraut T."/>
            <person name="Fievet G."/>
            <person name="Helmstetter N."/>
            <person name="King M."/>
            <person name="Knapp S.J."/>
            <person name="Lai Z."/>
            <person name="Le Paslier M.C."/>
            <person name="Lippi Y."/>
            <person name="Lorenzon L."/>
            <person name="Mandel J.R."/>
            <person name="Marage G."/>
            <person name="Marchand G."/>
            <person name="Marquand E."/>
            <person name="Bret-Mestries E."/>
            <person name="Morien E."/>
            <person name="Nambeesan S."/>
            <person name="Nguyen T."/>
            <person name="Pegot-Espagnet P."/>
            <person name="Pouilly N."/>
            <person name="Raftis F."/>
            <person name="Sallet E."/>
            <person name="Schiex T."/>
            <person name="Thomas J."/>
            <person name="Vandecasteele C."/>
            <person name="Vares D."/>
            <person name="Vear F."/>
            <person name="Vautrin S."/>
            <person name="Crespi M."/>
            <person name="Mangin B."/>
            <person name="Burke J.M."/>
            <person name="Salse J."/>
            <person name="Munos S."/>
            <person name="Vincourt P."/>
            <person name="Rieseberg L.H."/>
            <person name="Langlade N.B."/>
        </authorList>
    </citation>
    <scope>NUCLEOTIDE SEQUENCE</scope>
    <source>
        <tissue evidence="1">Leaves</tissue>
    </source>
</reference>
<dbReference type="PROSITE" id="PS51257">
    <property type="entry name" value="PROKAR_LIPOPROTEIN"/>
    <property type="match status" value="1"/>
</dbReference>
<evidence type="ECO:0000313" key="2">
    <source>
        <dbReference type="Proteomes" id="UP000215914"/>
    </source>
</evidence>
<organism evidence="1 2">
    <name type="scientific">Helianthus annuus</name>
    <name type="common">Common sunflower</name>
    <dbReference type="NCBI Taxonomy" id="4232"/>
    <lineage>
        <taxon>Eukaryota</taxon>
        <taxon>Viridiplantae</taxon>
        <taxon>Streptophyta</taxon>
        <taxon>Embryophyta</taxon>
        <taxon>Tracheophyta</taxon>
        <taxon>Spermatophyta</taxon>
        <taxon>Magnoliopsida</taxon>
        <taxon>eudicotyledons</taxon>
        <taxon>Gunneridae</taxon>
        <taxon>Pentapetalae</taxon>
        <taxon>asterids</taxon>
        <taxon>campanulids</taxon>
        <taxon>Asterales</taxon>
        <taxon>Asteraceae</taxon>
        <taxon>Asteroideae</taxon>
        <taxon>Heliantheae alliance</taxon>
        <taxon>Heliantheae</taxon>
        <taxon>Helianthus</taxon>
    </lineage>
</organism>
<dbReference type="EMBL" id="MNCJ02000332">
    <property type="protein sequence ID" value="KAF5756868.1"/>
    <property type="molecule type" value="Genomic_DNA"/>
</dbReference>
<accession>A0A9K3GVT9</accession>
<proteinExistence type="predicted"/>
<evidence type="ECO:0000313" key="1">
    <source>
        <dbReference type="EMBL" id="KAF5756868.1"/>
    </source>
</evidence>
<protein>
    <submittedName>
        <fullName evidence="1">Uncharacterized protein</fullName>
    </submittedName>
</protein>
<keyword evidence="2" id="KW-1185">Reference proteome</keyword>
<dbReference type="Proteomes" id="UP000215914">
    <property type="component" value="Unassembled WGS sequence"/>
</dbReference>
<dbReference type="Gramene" id="mRNA:HanXRQr2_Chr17g0819941">
    <property type="protein sequence ID" value="mRNA:HanXRQr2_Chr17g0819941"/>
    <property type="gene ID" value="HanXRQr2_Chr17g0819941"/>
</dbReference>